<dbReference type="EMBL" id="UZAK01000493">
    <property type="protein sequence ID" value="VDO63215.1"/>
    <property type="molecule type" value="Genomic_DNA"/>
</dbReference>
<accession>A0A183JDC3</accession>
<reference evidence="3 4" key="2">
    <citation type="submission" date="2018-11" db="EMBL/GenBank/DDBJ databases">
        <authorList>
            <consortium name="Pathogen Informatics"/>
        </authorList>
    </citation>
    <scope>NUCLEOTIDE SEQUENCE [LARGE SCALE GENOMIC DNA]</scope>
    <source>
        <strain evidence="3">Dakar</strain>
        <strain evidence="4">Dakar, Senegal</strain>
    </source>
</reference>
<dbReference type="AlphaFoldDB" id="A0A183JDC3"/>
<protein>
    <submittedName>
        <fullName evidence="3 5">Uncharacterized protein</fullName>
    </submittedName>
</protein>
<dbReference type="WBParaSite" id="SCUD_0000068501-mRNA-1">
    <property type="protein sequence ID" value="SCUD_0000068501-mRNA-1"/>
    <property type="gene ID" value="SCUD_0000068501"/>
</dbReference>
<feature type="transmembrane region" description="Helical" evidence="2">
    <location>
        <begin position="147"/>
        <end position="165"/>
    </location>
</feature>
<sequence>MTFTIENSRHEKNFKVDRHCRIEIVSTERFKPAHVNDSVLPDKLRPNARPIKPPSGISTSTSDPTLNTSETTFSRPIQQHVSSAPSTNETLVSRPDQQATPPSTSDEIAGPRSTNETTVSPSGRRVRLPVRLGDEPHNQQRIQCKTIFILHACYIFSLFFSFVLYSEPAPPTVVLLVPSTSVNVGESRPDHARSCRRTQ</sequence>
<organism evidence="5">
    <name type="scientific">Schistosoma curassoni</name>
    <dbReference type="NCBI Taxonomy" id="6186"/>
    <lineage>
        <taxon>Eukaryota</taxon>
        <taxon>Metazoa</taxon>
        <taxon>Spiralia</taxon>
        <taxon>Lophotrochozoa</taxon>
        <taxon>Platyhelminthes</taxon>
        <taxon>Trematoda</taxon>
        <taxon>Digenea</taxon>
        <taxon>Strigeidida</taxon>
        <taxon>Schistosomatoidea</taxon>
        <taxon>Schistosomatidae</taxon>
        <taxon>Schistosoma</taxon>
    </lineage>
</organism>
<evidence type="ECO:0000313" key="4">
    <source>
        <dbReference type="Proteomes" id="UP000279833"/>
    </source>
</evidence>
<feature type="compositionally biased region" description="Polar residues" evidence="1">
    <location>
        <begin position="56"/>
        <end position="121"/>
    </location>
</feature>
<evidence type="ECO:0000313" key="3">
    <source>
        <dbReference type="EMBL" id="VDO63215.1"/>
    </source>
</evidence>
<evidence type="ECO:0000256" key="1">
    <source>
        <dbReference type="SAM" id="MobiDB-lite"/>
    </source>
</evidence>
<name>A0A183JDC3_9TREM</name>
<keyword evidence="2" id="KW-1133">Transmembrane helix</keyword>
<feature type="region of interest" description="Disordered" evidence="1">
    <location>
        <begin position="36"/>
        <end position="123"/>
    </location>
</feature>
<dbReference type="Proteomes" id="UP000279833">
    <property type="component" value="Unassembled WGS sequence"/>
</dbReference>
<gene>
    <name evidence="3" type="ORF">SCUD_LOCUS686</name>
</gene>
<keyword evidence="2" id="KW-0812">Transmembrane</keyword>
<reference evidence="5" key="1">
    <citation type="submission" date="2016-06" db="UniProtKB">
        <authorList>
            <consortium name="WormBaseParasite"/>
        </authorList>
    </citation>
    <scope>IDENTIFICATION</scope>
</reference>
<keyword evidence="4" id="KW-1185">Reference proteome</keyword>
<evidence type="ECO:0000256" key="2">
    <source>
        <dbReference type="SAM" id="Phobius"/>
    </source>
</evidence>
<proteinExistence type="predicted"/>
<keyword evidence="2" id="KW-0472">Membrane</keyword>
<evidence type="ECO:0000313" key="5">
    <source>
        <dbReference type="WBParaSite" id="SCUD_0000068501-mRNA-1"/>
    </source>
</evidence>